<dbReference type="InterPro" id="IPR017310">
    <property type="entry name" value="Pept_S8A_subtilisin_clostridia"/>
</dbReference>
<proteinExistence type="inferred from homology"/>
<dbReference type="Gene3D" id="3.40.50.200">
    <property type="entry name" value="Peptidase S8/S53 domain"/>
    <property type="match status" value="1"/>
</dbReference>
<dbReference type="InterPro" id="IPR022398">
    <property type="entry name" value="Peptidase_S8_His-AS"/>
</dbReference>
<dbReference type="GO" id="GO:0004252">
    <property type="term" value="F:serine-type endopeptidase activity"/>
    <property type="evidence" value="ECO:0007669"/>
    <property type="project" value="UniProtKB-UniRule"/>
</dbReference>
<evidence type="ECO:0000256" key="4">
    <source>
        <dbReference type="ARBA" id="ARBA00022825"/>
    </source>
</evidence>
<dbReference type="PANTHER" id="PTHR43806:SF11">
    <property type="entry name" value="CEREVISIN-RELATED"/>
    <property type="match status" value="1"/>
</dbReference>
<dbReference type="PROSITE" id="PS00137">
    <property type="entry name" value="SUBTILASE_HIS"/>
    <property type="match status" value="1"/>
</dbReference>
<sequence>MNSQKRENLLNLSLDAGREERARSAPLSTGYFPEENMWELIVRYTGTLDFLKERGIGVEELTGGYGILTASESEINFLSALPQIQYIEKPKELFYSIAQGRAASCVNAVQQGDGGLSGKGVLIAVIDSGIDFFHEDFRNEDGTTRILELWDQGLERVFTREEINEALSGGNRQEAGKTVPSVDSGGHGTAVAGIAAGNGRQGGPAYRGIAWESELLIVKLGRKGQGGYPWTTSLMRALDFAVNRAVYYNKPLAVNMSLGNTYGSHDGSGLLETFIDEISNFGKNVIVVGTGNEGAAAGHVMGRLAAGKMETVEFTSGPYEPSFGIQLWKSYVDSFAITLAAPSGQVFGPIREDQEIRRYRYRDTMILIYYGLPSPYTQAQEIYFDFIPEKDYVETGNWKFFLQPERIVSGQYDMWLPSAGTLNPATRFLRPAPDTTLTIPSSSVRAVSVGAYNSAYQSYSEFSGRGYTRLTEQVKPDIAAPGSDITAPKNGGGYGVFTGTSFAAPFVAGSAALMMEWGIVRGNDPYLYGEKAKAYLHRGARKLPGFEQWPNPQAGYGALCLRDSLPL</sequence>
<dbReference type="Gene3D" id="2.60.120.1290">
    <property type="match status" value="1"/>
</dbReference>
<dbReference type="Gene3D" id="3.30.70.2980">
    <property type="match status" value="1"/>
</dbReference>
<protein>
    <submittedName>
        <fullName evidence="10">S8 family serine peptidase</fullName>
    </submittedName>
</protein>
<dbReference type="InterPro" id="IPR015500">
    <property type="entry name" value="Peptidase_S8_subtilisin-rel"/>
</dbReference>
<dbReference type="PROSITE" id="PS00136">
    <property type="entry name" value="SUBTILASE_ASP"/>
    <property type="match status" value="1"/>
</dbReference>
<dbReference type="PRINTS" id="PR00723">
    <property type="entry name" value="SUBTILISIN"/>
</dbReference>
<dbReference type="PROSITE" id="PS00138">
    <property type="entry name" value="SUBTILASE_SER"/>
    <property type="match status" value="1"/>
</dbReference>
<gene>
    <name evidence="10" type="ORF">IAA07_12390</name>
</gene>
<evidence type="ECO:0000256" key="6">
    <source>
        <dbReference type="PROSITE-ProRule" id="PRU01240"/>
    </source>
</evidence>
<accession>A0A9D2HL72</accession>
<feature type="domain" description="Peptidase S8/S53" evidence="8">
    <location>
        <begin position="118"/>
        <end position="294"/>
    </location>
</feature>
<evidence type="ECO:0000313" key="11">
    <source>
        <dbReference type="Proteomes" id="UP000823900"/>
    </source>
</evidence>
<dbReference type="InterPro" id="IPR036852">
    <property type="entry name" value="Peptidase_S8/S53_dom_sf"/>
</dbReference>
<feature type="domain" description="Csp protease B prodomain" evidence="9">
    <location>
        <begin position="4"/>
        <end position="91"/>
    </location>
</feature>
<dbReference type="InterPro" id="IPR000209">
    <property type="entry name" value="Peptidase_S8/S53_dom"/>
</dbReference>
<keyword evidence="2 6" id="KW-0645">Protease</keyword>
<dbReference type="PROSITE" id="PS51892">
    <property type="entry name" value="SUBTILASE"/>
    <property type="match status" value="1"/>
</dbReference>
<evidence type="ECO:0000256" key="2">
    <source>
        <dbReference type="ARBA" id="ARBA00022670"/>
    </source>
</evidence>
<feature type="domain" description="Peptidase S8/S53" evidence="8">
    <location>
        <begin position="434"/>
        <end position="556"/>
    </location>
</feature>
<feature type="active site" description="Charge relay system" evidence="5 6">
    <location>
        <position position="187"/>
    </location>
</feature>
<reference evidence="10" key="2">
    <citation type="submission" date="2021-04" db="EMBL/GenBank/DDBJ databases">
        <authorList>
            <person name="Gilroy R."/>
        </authorList>
    </citation>
    <scope>NUCLEOTIDE SEQUENCE</scope>
    <source>
        <strain evidence="10">CHK178-16964</strain>
    </source>
</reference>
<evidence type="ECO:0000256" key="5">
    <source>
        <dbReference type="PIRSR" id="PIRSR615500-1"/>
    </source>
</evidence>
<dbReference type="CDD" id="cd07478">
    <property type="entry name" value="Peptidases_S8_CspA-like"/>
    <property type="match status" value="1"/>
</dbReference>
<name>A0A9D2HL72_9FIRM</name>
<comment type="caution">
    <text evidence="10">The sequence shown here is derived from an EMBL/GenBank/DDBJ whole genome shotgun (WGS) entry which is preliminary data.</text>
</comment>
<dbReference type="Proteomes" id="UP000823900">
    <property type="component" value="Unassembled WGS sequence"/>
</dbReference>
<comment type="similarity">
    <text evidence="1 6 7">Belongs to the peptidase S8 family.</text>
</comment>
<evidence type="ECO:0000256" key="1">
    <source>
        <dbReference type="ARBA" id="ARBA00011073"/>
    </source>
</evidence>
<dbReference type="InterPro" id="IPR023827">
    <property type="entry name" value="Peptidase_S8_Asp-AS"/>
</dbReference>
<dbReference type="InterPro" id="IPR041365">
    <property type="entry name" value="CspB_prodomain"/>
</dbReference>
<dbReference type="SUPFAM" id="SSF52743">
    <property type="entry name" value="Subtilisin-like"/>
    <property type="match status" value="1"/>
</dbReference>
<evidence type="ECO:0000256" key="7">
    <source>
        <dbReference type="RuleBase" id="RU003355"/>
    </source>
</evidence>
<dbReference type="PANTHER" id="PTHR43806">
    <property type="entry name" value="PEPTIDASE S8"/>
    <property type="match status" value="1"/>
</dbReference>
<dbReference type="AlphaFoldDB" id="A0A9D2HL72"/>
<reference evidence="10" key="1">
    <citation type="journal article" date="2021" name="PeerJ">
        <title>Extensive microbial diversity within the chicken gut microbiome revealed by metagenomics and culture.</title>
        <authorList>
            <person name="Gilroy R."/>
            <person name="Ravi A."/>
            <person name="Getino M."/>
            <person name="Pursley I."/>
            <person name="Horton D.L."/>
            <person name="Alikhan N.F."/>
            <person name="Baker D."/>
            <person name="Gharbi K."/>
            <person name="Hall N."/>
            <person name="Watson M."/>
            <person name="Adriaenssens E.M."/>
            <person name="Foster-Nyarko E."/>
            <person name="Jarju S."/>
            <person name="Secka A."/>
            <person name="Antonio M."/>
            <person name="Oren A."/>
            <person name="Chaudhuri R.R."/>
            <person name="La Ragione R."/>
            <person name="Hildebrand F."/>
            <person name="Pallen M.J."/>
        </authorList>
    </citation>
    <scope>NUCLEOTIDE SEQUENCE</scope>
    <source>
        <strain evidence="10">CHK178-16964</strain>
    </source>
</reference>
<dbReference type="Pfam" id="PF18425">
    <property type="entry name" value="CspB_prodomain"/>
    <property type="match status" value="1"/>
</dbReference>
<feature type="active site" description="Charge relay system" evidence="5 6">
    <location>
        <position position="127"/>
    </location>
</feature>
<evidence type="ECO:0000259" key="9">
    <source>
        <dbReference type="Pfam" id="PF18425"/>
    </source>
</evidence>
<organism evidence="10 11">
    <name type="scientific">Candidatus Lachnoclostridium stercoravium</name>
    <dbReference type="NCBI Taxonomy" id="2838633"/>
    <lineage>
        <taxon>Bacteria</taxon>
        <taxon>Bacillati</taxon>
        <taxon>Bacillota</taxon>
        <taxon>Clostridia</taxon>
        <taxon>Lachnospirales</taxon>
        <taxon>Lachnospiraceae</taxon>
    </lineage>
</organism>
<dbReference type="InterPro" id="IPR034045">
    <property type="entry name" value="Pep_S8_CspA-like"/>
</dbReference>
<keyword evidence="3 6" id="KW-0378">Hydrolase</keyword>
<dbReference type="EMBL" id="DWZA01000102">
    <property type="protein sequence ID" value="HJA72348.1"/>
    <property type="molecule type" value="Genomic_DNA"/>
</dbReference>
<dbReference type="GO" id="GO:0006508">
    <property type="term" value="P:proteolysis"/>
    <property type="evidence" value="ECO:0007669"/>
    <property type="project" value="UniProtKB-KW"/>
</dbReference>
<feature type="active site" description="Charge relay system" evidence="5 6">
    <location>
        <position position="501"/>
    </location>
</feature>
<dbReference type="Pfam" id="PF00082">
    <property type="entry name" value="Peptidase_S8"/>
    <property type="match status" value="2"/>
</dbReference>
<evidence type="ECO:0000256" key="3">
    <source>
        <dbReference type="ARBA" id="ARBA00022801"/>
    </source>
</evidence>
<evidence type="ECO:0000259" key="8">
    <source>
        <dbReference type="Pfam" id="PF00082"/>
    </source>
</evidence>
<dbReference type="PIRSF" id="PIRSF037894">
    <property type="entry name" value="Subtilisin_rel_CspABC"/>
    <property type="match status" value="1"/>
</dbReference>
<keyword evidence="4 6" id="KW-0720">Serine protease</keyword>
<evidence type="ECO:0000313" key="10">
    <source>
        <dbReference type="EMBL" id="HJA72348.1"/>
    </source>
</evidence>
<dbReference type="InterPro" id="IPR050131">
    <property type="entry name" value="Peptidase_S8_subtilisin-like"/>
</dbReference>
<dbReference type="InterPro" id="IPR023828">
    <property type="entry name" value="Peptidase_S8_Ser-AS"/>
</dbReference>